<evidence type="ECO:0000313" key="7">
    <source>
        <dbReference type="EMBL" id="RSH81628.1"/>
    </source>
</evidence>
<evidence type="ECO:0000256" key="5">
    <source>
        <dbReference type="SAM" id="MobiDB-lite"/>
    </source>
</evidence>
<feature type="compositionally biased region" description="Basic and acidic residues" evidence="5">
    <location>
        <begin position="320"/>
        <end position="360"/>
    </location>
</feature>
<dbReference type="Proteomes" id="UP000279236">
    <property type="component" value="Unassembled WGS sequence"/>
</dbReference>
<evidence type="ECO:0008006" key="9">
    <source>
        <dbReference type="Google" id="ProtNLM"/>
    </source>
</evidence>
<evidence type="ECO:0000256" key="6">
    <source>
        <dbReference type="SAM" id="Phobius"/>
    </source>
</evidence>
<comment type="subcellular location">
    <subcellularLocation>
        <location evidence="1">Membrane</location>
        <topology evidence="1">Single-pass membrane protein</topology>
    </subcellularLocation>
</comment>
<dbReference type="PANTHER" id="PTHR12883">
    <property type="entry name" value="ADIPOCYTE-SPECIFIC PROTEIN 4-RELATED"/>
    <property type="match status" value="1"/>
</dbReference>
<keyword evidence="2 6" id="KW-0812">Transmembrane</keyword>
<dbReference type="AlphaFoldDB" id="A0A427XS47"/>
<evidence type="ECO:0000256" key="3">
    <source>
        <dbReference type="ARBA" id="ARBA00022989"/>
    </source>
</evidence>
<dbReference type="PANTHER" id="PTHR12883:SF0">
    <property type="entry name" value="PAT COMPLEX SUBUNIT CCDC47"/>
    <property type="match status" value="1"/>
</dbReference>
<dbReference type="STRING" id="105984.A0A427XS47"/>
<reference evidence="7 8" key="1">
    <citation type="submission" date="2018-11" db="EMBL/GenBank/DDBJ databases">
        <title>Genome sequence of Apiotrichum porosum DSM 27194.</title>
        <authorList>
            <person name="Aliyu H."/>
            <person name="Gorte O."/>
            <person name="Ochsenreither K."/>
        </authorList>
    </citation>
    <scope>NUCLEOTIDE SEQUENCE [LARGE SCALE GENOMIC DNA]</scope>
    <source>
        <strain evidence="7 8">DSM 27194</strain>
    </source>
</reference>
<feature type="region of interest" description="Disordered" evidence="5">
    <location>
        <begin position="320"/>
        <end position="373"/>
    </location>
</feature>
<dbReference type="GeneID" id="39592349"/>
<evidence type="ECO:0000313" key="8">
    <source>
        <dbReference type="Proteomes" id="UP000279236"/>
    </source>
</evidence>
<dbReference type="EMBL" id="RSCE01000006">
    <property type="protein sequence ID" value="RSH81628.1"/>
    <property type="molecule type" value="Genomic_DNA"/>
</dbReference>
<organism evidence="7 8">
    <name type="scientific">Apiotrichum porosum</name>
    <dbReference type="NCBI Taxonomy" id="105984"/>
    <lineage>
        <taxon>Eukaryota</taxon>
        <taxon>Fungi</taxon>
        <taxon>Dikarya</taxon>
        <taxon>Basidiomycota</taxon>
        <taxon>Agaricomycotina</taxon>
        <taxon>Tremellomycetes</taxon>
        <taxon>Trichosporonales</taxon>
        <taxon>Trichosporonaceae</taxon>
        <taxon>Apiotrichum</taxon>
    </lineage>
</organism>
<dbReference type="Pfam" id="PF07946">
    <property type="entry name" value="CCDC47"/>
    <property type="match status" value="1"/>
</dbReference>
<accession>A0A427XS47</accession>
<feature type="compositionally biased region" description="Basic residues" evidence="5">
    <location>
        <begin position="361"/>
        <end position="373"/>
    </location>
</feature>
<protein>
    <recommendedName>
        <fullName evidence="9">Coiled-coil domain-containing protein 47</fullName>
    </recommendedName>
</protein>
<dbReference type="OrthoDB" id="10039147at2759"/>
<gene>
    <name evidence="7" type="ORF">EHS24_007806</name>
</gene>
<dbReference type="GO" id="GO:0005509">
    <property type="term" value="F:calcium ion binding"/>
    <property type="evidence" value="ECO:0007669"/>
    <property type="project" value="InterPro"/>
</dbReference>
<keyword evidence="4 6" id="KW-0472">Membrane</keyword>
<dbReference type="RefSeq" id="XP_028476083.1">
    <property type="nucleotide sequence ID" value="XM_028623150.1"/>
</dbReference>
<evidence type="ECO:0000256" key="1">
    <source>
        <dbReference type="ARBA" id="ARBA00004167"/>
    </source>
</evidence>
<keyword evidence="3 6" id="KW-1133">Transmembrane helix</keyword>
<proteinExistence type="predicted"/>
<evidence type="ECO:0000256" key="4">
    <source>
        <dbReference type="ARBA" id="ARBA00023136"/>
    </source>
</evidence>
<sequence>MSGIFQLLGGLAPQGPTNAAREYDGFELRWKMFVFRPATFKFEGIMLAILGLYVAIHLVGKAINMGRARKTVDAFTPLVTDNFTSVRPLLSSSSALHLLYATGRRNVLCLQATLKLQPLHDIISLIWQTVWSIIEPTSDNSEALEVDLTLGRGASGLQGEAAGVWAIIDKGSLTKTRTRFDLSFPRLHESAVVPITHSLFSEHSEITDALLKTPNVGITDLLANPAAAKVLKTFIVTDQPPMRPTKGPLKAEHKARKVEVTFNKPASTSDNEAVTAWLQVALNVSDLISRPGFVKAEVGRKLARTRAEVDVSLEKQYQKELQEDGLAEKSPEDKRAERKRLERSQLSEKELKRQEELNRKREMRKMQKKQMKA</sequence>
<feature type="transmembrane region" description="Helical" evidence="6">
    <location>
        <begin position="43"/>
        <end position="60"/>
    </location>
</feature>
<dbReference type="InterPro" id="IPR012879">
    <property type="entry name" value="CCDC47"/>
</dbReference>
<dbReference type="GO" id="GO:0005783">
    <property type="term" value="C:endoplasmic reticulum"/>
    <property type="evidence" value="ECO:0007669"/>
    <property type="project" value="InterPro"/>
</dbReference>
<name>A0A427XS47_9TREE</name>
<dbReference type="GO" id="GO:0016020">
    <property type="term" value="C:membrane"/>
    <property type="evidence" value="ECO:0007669"/>
    <property type="project" value="UniProtKB-SubCell"/>
</dbReference>
<keyword evidence="8" id="KW-1185">Reference proteome</keyword>
<comment type="caution">
    <text evidence="7">The sequence shown here is derived from an EMBL/GenBank/DDBJ whole genome shotgun (WGS) entry which is preliminary data.</text>
</comment>
<evidence type="ECO:0000256" key="2">
    <source>
        <dbReference type="ARBA" id="ARBA00022692"/>
    </source>
</evidence>
<dbReference type="GO" id="GO:0032469">
    <property type="term" value="P:endoplasmic reticulum calcium ion homeostasis"/>
    <property type="evidence" value="ECO:0007669"/>
    <property type="project" value="InterPro"/>
</dbReference>